<organism evidence="1 2">
    <name type="scientific">Elysia crispata</name>
    <name type="common">lettuce slug</name>
    <dbReference type="NCBI Taxonomy" id="231223"/>
    <lineage>
        <taxon>Eukaryota</taxon>
        <taxon>Metazoa</taxon>
        <taxon>Spiralia</taxon>
        <taxon>Lophotrochozoa</taxon>
        <taxon>Mollusca</taxon>
        <taxon>Gastropoda</taxon>
        <taxon>Heterobranchia</taxon>
        <taxon>Euthyneura</taxon>
        <taxon>Panpulmonata</taxon>
        <taxon>Sacoglossa</taxon>
        <taxon>Placobranchoidea</taxon>
        <taxon>Plakobranchidae</taxon>
        <taxon>Elysia</taxon>
    </lineage>
</organism>
<dbReference type="EMBL" id="JAWDGP010003248">
    <property type="protein sequence ID" value="KAK3776126.1"/>
    <property type="molecule type" value="Genomic_DNA"/>
</dbReference>
<gene>
    <name evidence="1" type="ORF">RRG08_046793</name>
</gene>
<sequence>MFFFSFKRVCNPFHVRVASKSMGSQLIAKRSPPPNGPGLSWYLNRPNPGTPYFNASHLASICTNSRVFIPDMSRAGWADLWVPGIRDGFNYHSVGTRIQDKEDISQTRLGPDSLRVLYSAHKYLLYP</sequence>
<accession>A0AAE0ZWD7</accession>
<proteinExistence type="predicted"/>
<protein>
    <submittedName>
        <fullName evidence="1">Uncharacterized protein</fullName>
    </submittedName>
</protein>
<dbReference type="AlphaFoldDB" id="A0AAE0ZWD7"/>
<keyword evidence="2" id="KW-1185">Reference proteome</keyword>
<evidence type="ECO:0000313" key="1">
    <source>
        <dbReference type="EMBL" id="KAK3776126.1"/>
    </source>
</evidence>
<comment type="caution">
    <text evidence="1">The sequence shown here is derived from an EMBL/GenBank/DDBJ whole genome shotgun (WGS) entry which is preliminary data.</text>
</comment>
<evidence type="ECO:0000313" key="2">
    <source>
        <dbReference type="Proteomes" id="UP001283361"/>
    </source>
</evidence>
<reference evidence="1" key="1">
    <citation type="journal article" date="2023" name="G3 (Bethesda)">
        <title>A reference genome for the long-term kleptoplast-retaining sea slug Elysia crispata morphotype clarki.</title>
        <authorList>
            <person name="Eastman K.E."/>
            <person name="Pendleton A.L."/>
            <person name="Shaikh M.A."/>
            <person name="Suttiyut T."/>
            <person name="Ogas R."/>
            <person name="Tomko P."/>
            <person name="Gavelis G."/>
            <person name="Widhalm J.R."/>
            <person name="Wisecaver J.H."/>
        </authorList>
    </citation>
    <scope>NUCLEOTIDE SEQUENCE</scope>
    <source>
        <strain evidence="1">ECLA1</strain>
    </source>
</reference>
<dbReference type="Proteomes" id="UP001283361">
    <property type="component" value="Unassembled WGS sequence"/>
</dbReference>
<name>A0AAE0ZWD7_9GAST</name>